<reference evidence="2" key="2">
    <citation type="journal article" date="2021" name="PeerJ">
        <title>Extensive microbial diversity within the chicken gut microbiome revealed by metagenomics and culture.</title>
        <authorList>
            <person name="Gilroy R."/>
            <person name="Ravi A."/>
            <person name="Getino M."/>
            <person name="Pursley I."/>
            <person name="Horton D.L."/>
            <person name="Alikhan N.F."/>
            <person name="Baker D."/>
            <person name="Gharbi K."/>
            <person name="Hall N."/>
            <person name="Watson M."/>
            <person name="Adriaenssens E.M."/>
            <person name="Foster-Nyarko E."/>
            <person name="Jarju S."/>
            <person name="Secka A."/>
            <person name="Antonio M."/>
            <person name="Oren A."/>
            <person name="Chaudhuri R.R."/>
            <person name="La Ragione R."/>
            <person name="Hildebrand F."/>
            <person name="Pallen M.J."/>
        </authorList>
    </citation>
    <scope>NUCLEOTIDE SEQUENCE</scope>
    <source>
        <strain evidence="2">1063</strain>
    </source>
</reference>
<reference evidence="2" key="1">
    <citation type="submission" date="2020-10" db="EMBL/GenBank/DDBJ databases">
        <authorList>
            <person name="Gilroy R."/>
        </authorList>
    </citation>
    <scope>NUCLEOTIDE SEQUENCE</scope>
    <source>
        <strain evidence="2">1063</strain>
    </source>
</reference>
<dbReference type="InterPro" id="IPR050583">
    <property type="entry name" value="Mycobacterial_A85_antigen"/>
</dbReference>
<proteinExistence type="predicted"/>
<dbReference type="PANTHER" id="PTHR48098:SF6">
    <property type="entry name" value="FERRI-BACILLIBACTIN ESTERASE BESA"/>
    <property type="match status" value="1"/>
</dbReference>
<dbReference type="EMBL" id="DVMN01000098">
    <property type="protein sequence ID" value="HIU21665.1"/>
    <property type="molecule type" value="Genomic_DNA"/>
</dbReference>
<feature type="signal peptide" evidence="1">
    <location>
        <begin position="1"/>
        <end position="21"/>
    </location>
</feature>
<sequence length="383" mass="41625">MKKPLALLLLFLLGLSLAVLAACDDATPEHVHEYTLECTVLEDEHDISLSYACECGDSAVSSLAVRLTGRTGVAETVQPDEDGIADCSAFDGEFSVEILLGDTVLYETSAVFAPVDYYKPVDGYEYTEGDEIIKIEYYSSVAGAYKHANVILPPEYDPEKDYPVLYLLHGLQCDEDAWTEGVSGFAMGAQYTVQNAHYFGGVPEMIVVCVNSLVNATETEPEWTMFPPSAPPELAATYDLTGRDIVECLMPYVNGHYSTLTGKDNTAIAGFSMGGREALLTAFAYQDVFGYVGAFSSASFGENVISSSDYVPDFALDEGSDGFRYVQITVSRFDTLAGVSANIHEKLDAIGVEHTYEIKSALIGHSPSVWRPALNTFVHNIFV</sequence>
<dbReference type="PROSITE" id="PS51257">
    <property type="entry name" value="PROKAR_LIPOPROTEIN"/>
    <property type="match status" value="1"/>
</dbReference>
<dbReference type="AlphaFoldDB" id="A0A9D1L2H2"/>
<evidence type="ECO:0000313" key="2">
    <source>
        <dbReference type="EMBL" id="HIU21665.1"/>
    </source>
</evidence>
<accession>A0A9D1L2H2</accession>
<protein>
    <recommendedName>
        <fullName evidence="4">Esterase</fullName>
    </recommendedName>
</protein>
<dbReference type="PANTHER" id="PTHR48098">
    <property type="entry name" value="ENTEROCHELIN ESTERASE-RELATED"/>
    <property type="match status" value="1"/>
</dbReference>
<gene>
    <name evidence="2" type="ORF">IAD51_05500</name>
</gene>
<comment type="caution">
    <text evidence="2">The sequence shown here is derived from an EMBL/GenBank/DDBJ whole genome shotgun (WGS) entry which is preliminary data.</text>
</comment>
<evidence type="ECO:0000256" key="1">
    <source>
        <dbReference type="SAM" id="SignalP"/>
    </source>
</evidence>
<dbReference type="SUPFAM" id="SSF53474">
    <property type="entry name" value="alpha/beta-Hydrolases"/>
    <property type="match status" value="1"/>
</dbReference>
<dbReference type="InterPro" id="IPR029058">
    <property type="entry name" value="AB_hydrolase_fold"/>
</dbReference>
<dbReference type="Proteomes" id="UP000824088">
    <property type="component" value="Unassembled WGS sequence"/>
</dbReference>
<organism evidence="2 3">
    <name type="scientific">Candidatus Limadaptatus stercorigallinarum</name>
    <dbReference type="NCBI Taxonomy" id="2840845"/>
    <lineage>
        <taxon>Bacteria</taxon>
        <taxon>Bacillati</taxon>
        <taxon>Bacillota</taxon>
        <taxon>Clostridia</taxon>
        <taxon>Eubacteriales</taxon>
        <taxon>Candidatus Limadaptatus</taxon>
    </lineage>
</organism>
<dbReference type="Pfam" id="PF00756">
    <property type="entry name" value="Esterase"/>
    <property type="match status" value="1"/>
</dbReference>
<evidence type="ECO:0000313" key="3">
    <source>
        <dbReference type="Proteomes" id="UP000824088"/>
    </source>
</evidence>
<keyword evidence="1" id="KW-0732">Signal</keyword>
<feature type="chain" id="PRO_5038404632" description="Esterase" evidence="1">
    <location>
        <begin position="22"/>
        <end position="383"/>
    </location>
</feature>
<dbReference type="Gene3D" id="3.40.50.1820">
    <property type="entry name" value="alpha/beta hydrolase"/>
    <property type="match status" value="1"/>
</dbReference>
<dbReference type="InterPro" id="IPR000801">
    <property type="entry name" value="Esterase-like"/>
</dbReference>
<evidence type="ECO:0008006" key="4">
    <source>
        <dbReference type="Google" id="ProtNLM"/>
    </source>
</evidence>
<name>A0A9D1L2H2_9FIRM</name>